<evidence type="ECO:0000256" key="1">
    <source>
        <dbReference type="ARBA" id="ARBA00004496"/>
    </source>
</evidence>
<proteinExistence type="inferred from homology"/>
<evidence type="ECO:0000313" key="5">
    <source>
        <dbReference type="EMBL" id="OLR89787.1"/>
    </source>
</evidence>
<gene>
    <name evidence="5" type="ORF">BJP25_01815</name>
</gene>
<comment type="caution">
    <text evidence="5">The sequence shown here is derived from an EMBL/GenBank/DDBJ whole genome shotgun (WGS) entry which is preliminary data.</text>
</comment>
<keyword evidence="6" id="KW-1185">Reference proteome</keyword>
<name>A0A1Q9LCM8_9PSEU</name>
<accession>A0A1Q9LCM8</accession>
<evidence type="ECO:0000256" key="2">
    <source>
        <dbReference type="ARBA" id="ARBA00006411"/>
    </source>
</evidence>
<evidence type="ECO:0000256" key="4">
    <source>
        <dbReference type="ARBA" id="ARBA00023186"/>
    </source>
</evidence>
<comment type="subcellular location">
    <subcellularLocation>
        <location evidence="1">Cytoplasm</location>
    </subcellularLocation>
</comment>
<comment type="similarity">
    <text evidence="2">Belongs to the EspG family.</text>
</comment>
<evidence type="ECO:0000313" key="6">
    <source>
        <dbReference type="Proteomes" id="UP000186040"/>
    </source>
</evidence>
<sequence length="244" mass="26374">MTLDRVVVLPVDALDRVVRSLGLGELHVALRPEAGWLPRDDRERAEAQAWDQLRGQGGVDEHGRVDRDVEATLALLCRPAVEFYGWIFHRGKHIGVLAAATGRDAVLAVRDGGTVTLAQANPEALPATLVDQAPVCPPGRGQPVQLDPAELRGKPPAGVRRPAVELRRARHLIGLPTTGGAELHVAVRDSAGRRVALPSPLRVADTTEGRYLNVRVGAEVLLTPGSRQELVRRLREARASLTRP</sequence>
<keyword evidence="3" id="KW-0963">Cytoplasm</keyword>
<dbReference type="STRING" id="1193682.BJP25_01815"/>
<reference evidence="5 6" key="1">
    <citation type="submission" date="2016-10" db="EMBL/GenBank/DDBJ databases">
        <title>The Draft Genome Sequence of Actinokineospora bangkokensis 44EHWT reveals the biosynthetic pathway of antifungal compounds Thailandins with unusual extender unit butylmalonyl-CoA.</title>
        <authorList>
            <person name="Greule A."/>
            <person name="Intra B."/>
            <person name="Flemming S."/>
            <person name="Rommel M.G."/>
            <person name="Panbangred W."/>
            <person name="Bechthold A."/>
        </authorList>
    </citation>
    <scope>NUCLEOTIDE SEQUENCE [LARGE SCALE GENOMIC DNA]</scope>
    <source>
        <strain evidence="5 6">44EHW</strain>
    </source>
</reference>
<dbReference type="RefSeq" id="WP_075977997.1">
    <property type="nucleotide sequence ID" value="NZ_MKQR01000028.1"/>
</dbReference>
<dbReference type="OrthoDB" id="3665265at2"/>
<dbReference type="AlphaFoldDB" id="A0A1Q9LCM8"/>
<dbReference type="Proteomes" id="UP000186040">
    <property type="component" value="Unassembled WGS sequence"/>
</dbReference>
<dbReference type="EMBL" id="MKQR01000028">
    <property type="protein sequence ID" value="OLR89787.1"/>
    <property type="molecule type" value="Genomic_DNA"/>
</dbReference>
<protein>
    <recommendedName>
        <fullName evidence="7">ESX secretion-associated protein EspG</fullName>
    </recommendedName>
</protein>
<evidence type="ECO:0008006" key="7">
    <source>
        <dbReference type="Google" id="ProtNLM"/>
    </source>
</evidence>
<dbReference type="InterPro" id="IPR025734">
    <property type="entry name" value="EspG"/>
</dbReference>
<keyword evidence="4" id="KW-0143">Chaperone</keyword>
<evidence type="ECO:0000256" key="3">
    <source>
        <dbReference type="ARBA" id="ARBA00022490"/>
    </source>
</evidence>
<dbReference type="Pfam" id="PF14011">
    <property type="entry name" value="ESX-1_EspG"/>
    <property type="match status" value="1"/>
</dbReference>
<organism evidence="5 6">
    <name type="scientific">Actinokineospora bangkokensis</name>
    <dbReference type="NCBI Taxonomy" id="1193682"/>
    <lineage>
        <taxon>Bacteria</taxon>
        <taxon>Bacillati</taxon>
        <taxon>Actinomycetota</taxon>
        <taxon>Actinomycetes</taxon>
        <taxon>Pseudonocardiales</taxon>
        <taxon>Pseudonocardiaceae</taxon>
        <taxon>Actinokineospora</taxon>
    </lineage>
</organism>